<reference evidence="2 3" key="1">
    <citation type="submission" date="2018-10" db="EMBL/GenBank/DDBJ databases">
        <title>Isolation from cow dung.</title>
        <authorList>
            <person name="Ling L."/>
        </authorList>
    </citation>
    <scope>NUCLEOTIDE SEQUENCE [LARGE SCALE GENOMIC DNA]</scope>
    <source>
        <strain evidence="2 3">NEAU-LL90</strain>
    </source>
</reference>
<gene>
    <name evidence="2" type="ORF">EBN03_05945</name>
</gene>
<dbReference type="RefSeq" id="WP_122186921.1">
    <property type="nucleotide sequence ID" value="NZ_RFFH01000002.1"/>
</dbReference>
<keyword evidence="1" id="KW-0812">Transmembrane</keyword>
<protein>
    <submittedName>
        <fullName evidence="2">Uncharacterized protein</fullName>
    </submittedName>
</protein>
<dbReference type="EMBL" id="RFFH01000002">
    <property type="protein sequence ID" value="RMI33995.1"/>
    <property type="molecule type" value="Genomic_DNA"/>
</dbReference>
<organism evidence="2 3">
    <name type="scientific">Nocardia stercoris</name>
    <dbReference type="NCBI Taxonomy" id="2483361"/>
    <lineage>
        <taxon>Bacteria</taxon>
        <taxon>Bacillati</taxon>
        <taxon>Actinomycetota</taxon>
        <taxon>Actinomycetes</taxon>
        <taxon>Mycobacteriales</taxon>
        <taxon>Nocardiaceae</taxon>
        <taxon>Nocardia</taxon>
    </lineage>
</organism>
<sequence>MASKIRIGTLVFAALAVGYYLYYGITYQPDEFTGAMLGWVNWRMSLPIVALTIVPIVFAFSGEGIMSAFTGRNSAAFRDMPVGIATVRSVRQTGLTVNDQPQVRVELSVEGADGVRFDSHTKIIVPLTELALLRPGVVLPVRYQPGRTDKVEIDRSNDRNAMQQAVNESMIRRGLTSRRNLDIAASGVAARAVVQSLSVTGEIREGYTKVDLGLVVTRPDSSTFAARVQKFVPQGSIDHVQVGRIVQAHYLPGAEQDIVLALPLDA</sequence>
<feature type="transmembrane region" description="Helical" evidence="1">
    <location>
        <begin position="45"/>
        <end position="70"/>
    </location>
</feature>
<proteinExistence type="predicted"/>
<evidence type="ECO:0000256" key="1">
    <source>
        <dbReference type="SAM" id="Phobius"/>
    </source>
</evidence>
<accession>A0A3M2LDF5</accession>
<feature type="transmembrane region" description="Helical" evidence="1">
    <location>
        <begin position="7"/>
        <end position="25"/>
    </location>
</feature>
<evidence type="ECO:0000313" key="3">
    <source>
        <dbReference type="Proteomes" id="UP000279275"/>
    </source>
</evidence>
<dbReference type="AlphaFoldDB" id="A0A3M2LDF5"/>
<name>A0A3M2LDF5_9NOCA</name>
<keyword evidence="3" id="KW-1185">Reference proteome</keyword>
<keyword evidence="1" id="KW-0472">Membrane</keyword>
<evidence type="ECO:0000313" key="2">
    <source>
        <dbReference type="EMBL" id="RMI33995.1"/>
    </source>
</evidence>
<comment type="caution">
    <text evidence="2">The sequence shown here is derived from an EMBL/GenBank/DDBJ whole genome shotgun (WGS) entry which is preliminary data.</text>
</comment>
<dbReference type="Proteomes" id="UP000279275">
    <property type="component" value="Unassembled WGS sequence"/>
</dbReference>
<keyword evidence="1" id="KW-1133">Transmembrane helix</keyword>
<dbReference type="OrthoDB" id="5065240at2"/>